<dbReference type="EMBL" id="MPRL01000005">
    <property type="protein sequence ID" value="OOZ41851.1"/>
    <property type="molecule type" value="Genomic_DNA"/>
</dbReference>
<comment type="similarity">
    <text evidence="16">Belongs to the transpeptidase family. FtsI subfamily.</text>
</comment>
<evidence type="ECO:0000256" key="1">
    <source>
        <dbReference type="ARBA" id="ARBA00004370"/>
    </source>
</evidence>
<dbReference type="GO" id="GO:0008658">
    <property type="term" value="F:penicillin binding"/>
    <property type="evidence" value="ECO:0007669"/>
    <property type="project" value="InterPro"/>
</dbReference>
<dbReference type="InterPro" id="IPR001460">
    <property type="entry name" value="PCN-bd_Tpept"/>
</dbReference>
<dbReference type="Pfam" id="PF00905">
    <property type="entry name" value="Transpeptidase"/>
    <property type="match status" value="1"/>
</dbReference>
<evidence type="ECO:0000256" key="7">
    <source>
        <dbReference type="ARBA" id="ARBA00022692"/>
    </source>
</evidence>
<sequence length="570" mass="62544">MSEQQSVEIFKGRRYLALGLFLLGMAALLGRAAQLELFDREFLQNQADARHLRVVEIPAHRGMITDRNGEPLAISTPVDSVWANPQELMLASGELPQLARLLGLKTEKLQRLLAKREGREFVYLKRHVRPDLARKVMALDLPGVSLQREFHRYYPAGEVTAHLVGMTNIDDLGQEGLELSYNESLRGEPGAKRVVRDGRGRIIEEVELIRAMRPGQPLQLSIDRRIQYLAYRELKAAVKQHKATSGSLVLLDVRSGEVLAMVNQPSYNPNRRSGQKSSARRNRAVTDVFEPGSPIKPFTVASALENRLIKPSTVINTSPGYYRIGRKTVSDFRDYGALSIGDVLVKSSNVGASKIAQKLESEQLWSMLSRVGFGESTASGFPGESAGVLSNFHRWRKVEHATHSYGYGLSVTPLQLAHAYSVLAADGAQYPVTLLKNSEPAEGEQVITPQVARQVRNMLEGVVSRKGTGYKAHVVGYRVAGKTGTVHKAVAGGYAEDRYHSVFTGMAPVSEPRLVMVVMVNDPRNGDYYGGAVAAPVFSKVMSGALRLLGLPPDDMPVRASASTEKRGPA</sequence>
<organism evidence="19 20">
    <name type="scientific">Solemya pervernicosa gill symbiont</name>
    <dbReference type="NCBI Taxonomy" id="642797"/>
    <lineage>
        <taxon>Bacteria</taxon>
        <taxon>Pseudomonadati</taxon>
        <taxon>Pseudomonadota</taxon>
        <taxon>Gammaproteobacteria</taxon>
        <taxon>sulfur-oxidizing symbionts</taxon>
    </lineage>
</organism>
<dbReference type="Pfam" id="PF03717">
    <property type="entry name" value="PBP_dimer"/>
    <property type="match status" value="1"/>
</dbReference>
<dbReference type="AlphaFoldDB" id="A0A1T2L9T6"/>
<dbReference type="RefSeq" id="WP_078482475.1">
    <property type="nucleotide sequence ID" value="NZ_MPRL01000005.1"/>
</dbReference>
<keyword evidence="2 16" id="KW-1003">Cell membrane</keyword>
<evidence type="ECO:0000256" key="8">
    <source>
        <dbReference type="ARBA" id="ARBA00022801"/>
    </source>
</evidence>
<evidence type="ECO:0000256" key="16">
    <source>
        <dbReference type="HAMAP-Rule" id="MF_02080"/>
    </source>
</evidence>
<dbReference type="InterPro" id="IPR050515">
    <property type="entry name" value="Beta-lactam/transpept"/>
</dbReference>
<evidence type="ECO:0000256" key="9">
    <source>
        <dbReference type="ARBA" id="ARBA00022960"/>
    </source>
</evidence>
<evidence type="ECO:0000256" key="12">
    <source>
        <dbReference type="ARBA" id="ARBA00023136"/>
    </source>
</evidence>
<keyword evidence="5 16" id="KW-0121">Carboxypeptidase</keyword>
<keyword evidence="3 16" id="KW-0997">Cell inner membrane</keyword>
<evidence type="ECO:0000256" key="14">
    <source>
        <dbReference type="ARBA" id="ARBA00023306"/>
    </source>
</evidence>
<keyword evidence="9 16" id="KW-0133">Cell shape</keyword>
<feature type="domain" description="Penicillin-binding protein dimerisation" evidence="18">
    <location>
        <begin position="57"/>
        <end position="206"/>
    </location>
</feature>
<dbReference type="InterPro" id="IPR012338">
    <property type="entry name" value="Beta-lactam/transpept-like"/>
</dbReference>
<keyword evidence="14 16" id="KW-0131">Cell cycle</keyword>
<evidence type="ECO:0000313" key="19">
    <source>
        <dbReference type="EMBL" id="OOZ41851.1"/>
    </source>
</evidence>
<comment type="caution">
    <text evidence="19">The sequence shown here is derived from an EMBL/GenBank/DDBJ whole genome shotgun (WGS) entry which is preliminary data.</text>
</comment>
<dbReference type="GO" id="GO:0005886">
    <property type="term" value="C:plasma membrane"/>
    <property type="evidence" value="ECO:0007669"/>
    <property type="project" value="UniProtKB-UniRule"/>
</dbReference>
<keyword evidence="6 16" id="KW-0645">Protease</keyword>
<dbReference type="PANTHER" id="PTHR30627:SF1">
    <property type="entry name" value="PEPTIDOGLYCAN D,D-TRANSPEPTIDASE FTSI"/>
    <property type="match status" value="1"/>
</dbReference>
<evidence type="ECO:0000259" key="18">
    <source>
        <dbReference type="Pfam" id="PF03717"/>
    </source>
</evidence>
<dbReference type="GO" id="GO:0006508">
    <property type="term" value="P:proteolysis"/>
    <property type="evidence" value="ECO:0007669"/>
    <property type="project" value="UniProtKB-KW"/>
</dbReference>
<dbReference type="Proteomes" id="UP000191110">
    <property type="component" value="Unassembled WGS sequence"/>
</dbReference>
<dbReference type="GO" id="GO:0008360">
    <property type="term" value="P:regulation of cell shape"/>
    <property type="evidence" value="ECO:0007669"/>
    <property type="project" value="UniProtKB-KW"/>
</dbReference>
<evidence type="ECO:0000256" key="2">
    <source>
        <dbReference type="ARBA" id="ARBA00022475"/>
    </source>
</evidence>
<evidence type="ECO:0000313" key="20">
    <source>
        <dbReference type="Proteomes" id="UP000191110"/>
    </source>
</evidence>
<dbReference type="SUPFAM" id="SSF56601">
    <property type="entry name" value="beta-lactamase/transpeptidase-like"/>
    <property type="match status" value="1"/>
</dbReference>
<keyword evidence="10 16" id="KW-0573">Peptidoglycan synthesis</keyword>
<evidence type="ECO:0000256" key="6">
    <source>
        <dbReference type="ARBA" id="ARBA00022670"/>
    </source>
</evidence>
<keyword evidence="4 16" id="KW-0132">Cell division</keyword>
<evidence type="ECO:0000256" key="3">
    <source>
        <dbReference type="ARBA" id="ARBA00022519"/>
    </source>
</evidence>
<evidence type="ECO:0000259" key="17">
    <source>
        <dbReference type="Pfam" id="PF00905"/>
    </source>
</evidence>
<dbReference type="PANTHER" id="PTHR30627">
    <property type="entry name" value="PEPTIDOGLYCAN D,D-TRANSPEPTIDASE"/>
    <property type="match status" value="1"/>
</dbReference>
<dbReference type="HAMAP" id="MF_02080">
    <property type="entry name" value="FtsI_transpept"/>
    <property type="match status" value="1"/>
</dbReference>
<dbReference type="InterPro" id="IPR005311">
    <property type="entry name" value="PBP_dimer"/>
</dbReference>
<keyword evidence="12 16" id="KW-0472">Membrane</keyword>
<keyword evidence="7 16" id="KW-0812">Transmembrane</keyword>
<dbReference type="Gene3D" id="3.30.450.330">
    <property type="match status" value="1"/>
</dbReference>
<dbReference type="Gene3D" id="3.40.710.10">
    <property type="entry name" value="DD-peptidase/beta-lactamase superfamily"/>
    <property type="match status" value="1"/>
</dbReference>
<keyword evidence="20" id="KW-1185">Reference proteome</keyword>
<dbReference type="EC" id="3.4.16.4" evidence="16"/>
<keyword evidence="15 16" id="KW-0961">Cell wall biogenesis/degradation</keyword>
<keyword evidence="13 16" id="KW-0717">Septation</keyword>
<comment type="pathway">
    <text evidence="16">Cell wall biogenesis; peptidoglycan biosynthesis.</text>
</comment>
<dbReference type="GO" id="GO:0009002">
    <property type="term" value="F:serine-type D-Ala-D-Ala carboxypeptidase activity"/>
    <property type="evidence" value="ECO:0007669"/>
    <property type="project" value="UniProtKB-UniRule"/>
</dbReference>
<dbReference type="UniPathway" id="UPA00219"/>
<dbReference type="GO" id="GO:0000917">
    <property type="term" value="P:division septum assembly"/>
    <property type="evidence" value="ECO:0007669"/>
    <property type="project" value="UniProtKB-KW"/>
</dbReference>
<dbReference type="GO" id="GO:0009252">
    <property type="term" value="P:peptidoglycan biosynthetic process"/>
    <property type="evidence" value="ECO:0007669"/>
    <property type="project" value="UniProtKB-UniRule"/>
</dbReference>
<feature type="active site" description="Acyl-ester intermediate" evidence="16">
    <location>
        <position position="293"/>
    </location>
</feature>
<dbReference type="InterPro" id="IPR037532">
    <property type="entry name" value="FtsI_transpept"/>
</dbReference>
<feature type="domain" description="Penicillin-binding protein transpeptidase" evidence="17">
    <location>
        <begin position="246"/>
        <end position="542"/>
    </location>
</feature>
<dbReference type="Gene3D" id="3.90.1310.10">
    <property type="entry name" value="Penicillin-binding protein 2a (Domain 2)"/>
    <property type="match status" value="1"/>
</dbReference>
<protein>
    <recommendedName>
        <fullName evidence="16">Peptidoglycan D,D-transpeptidase FtsI</fullName>
        <ecNumber evidence="16">3.4.16.4</ecNumber>
    </recommendedName>
    <alternativeName>
        <fullName evidence="16">Penicillin-binding protein 3</fullName>
        <shortName evidence="16">PBP-3</shortName>
    </alternativeName>
</protein>
<comment type="subcellular location">
    <subcellularLocation>
        <location evidence="1">Membrane</location>
    </subcellularLocation>
</comment>
<dbReference type="GO" id="GO:0043093">
    <property type="term" value="P:FtsZ-dependent cytokinesis"/>
    <property type="evidence" value="ECO:0007669"/>
    <property type="project" value="UniProtKB-UniRule"/>
</dbReference>
<evidence type="ECO:0000256" key="5">
    <source>
        <dbReference type="ARBA" id="ARBA00022645"/>
    </source>
</evidence>
<proteinExistence type="inferred from homology"/>
<evidence type="ECO:0000256" key="10">
    <source>
        <dbReference type="ARBA" id="ARBA00022984"/>
    </source>
</evidence>
<accession>A0A1T2L9T6</accession>
<reference evidence="19 20" key="1">
    <citation type="submission" date="2016-11" db="EMBL/GenBank/DDBJ databases">
        <title>Mixed transmission modes and dynamic genome evolution in an obligate animal-bacterial symbiosis.</title>
        <authorList>
            <person name="Russell S.L."/>
            <person name="Corbett-Detig R.B."/>
            <person name="Cavanaugh C.M."/>
        </authorList>
    </citation>
    <scope>NUCLEOTIDE SEQUENCE [LARGE SCALE GENOMIC DNA]</scope>
    <source>
        <strain evidence="19">Sveles-Q1</strain>
    </source>
</reference>
<dbReference type="GO" id="GO:0008955">
    <property type="term" value="F:peptidoglycan glycosyltransferase activity"/>
    <property type="evidence" value="ECO:0007669"/>
    <property type="project" value="InterPro"/>
</dbReference>
<keyword evidence="11 16" id="KW-1133">Transmembrane helix</keyword>
<comment type="function">
    <text evidence="16">Catalyzes cross-linking of the peptidoglycan cell wall at the division septum.</text>
</comment>
<dbReference type="SUPFAM" id="SSF56519">
    <property type="entry name" value="Penicillin binding protein dimerisation domain"/>
    <property type="match status" value="1"/>
</dbReference>
<name>A0A1T2L9T6_9GAMM</name>
<comment type="catalytic activity">
    <reaction evidence="16">
        <text>Preferential cleavage: (Ac)2-L-Lys-D-Ala-|-D-Ala. Also transpeptidation of peptidyl-alanyl moieties that are N-acyl substituents of D-alanine.</text>
        <dbReference type="EC" id="3.4.16.4"/>
    </reaction>
</comment>
<evidence type="ECO:0000256" key="15">
    <source>
        <dbReference type="ARBA" id="ARBA00023316"/>
    </source>
</evidence>
<dbReference type="InterPro" id="IPR036138">
    <property type="entry name" value="PBP_dimer_sf"/>
</dbReference>
<evidence type="ECO:0000256" key="11">
    <source>
        <dbReference type="ARBA" id="ARBA00022989"/>
    </source>
</evidence>
<dbReference type="GO" id="GO:0071555">
    <property type="term" value="P:cell wall organization"/>
    <property type="evidence" value="ECO:0007669"/>
    <property type="project" value="UniProtKB-KW"/>
</dbReference>
<keyword evidence="8 16" id="KW-0378">Hydrolase</keyword>
<gene>
    <name evidence="16" type="primary">ftsI</name>
    <name evidence="19" type="ORF">BOW53_02330</name>
</gene>
<evidence type="ECO:0000256" key="4">
    <source>
        <dbReference type="ARBA" id="ARBA00022618"/>
    </source>
</evidence>
<dbReference type="OrthoDB" id="9766847at2"/>
<evidence type="ECO:0000256" key="13">
    <source>
        <dbReference type="ARBA" id="ARBA00023210"/>
    </source>
</evidence>